<evidence type="ECO:0000313" key="2">
    <source>
        <dbReference type="Proteomes" id="UP000003162"/>
    </source>
</evidence>
<proteinExistence type="predicted"/>
<reference evidence="1 2" key="1">
    <citation type="submission" date="2007-09" db="EMBL/GenBank/DDBJ databases">
        <title>Draft genome sequence of Peptostreptococcus micros (ATCC 33270).</title>
        <authorList>
            <person name="Sudarsanam P."/>
            <person name="Ley R."/>
            <person name="Guruge J."/>
            <person name="Turnbaugh P.J."/>
            <person name="Mahowald M."/>
            <person name="Liep D."/>
            <person name="Gordon J."/>
        </authorList>
    </citation>
    <scope>NUCLEOTIDE SEQUENCE [LARGE SCALE GENOMIC DNA]</scope>
    <source>
        <strain evidence="1 2">ATCC 33270</strain>
    </source>
</reference>
<reference evidence="1 2" key="2">
    <citation type="submission" date="2007-09" db="EMBL/GenBank/DDBJ databases">
        <authorList>
            <person name="Fulton L."/>
            <person name="Clifton S."/>
            <person name="Fulton B."/>
            <person name="Xu J."/>
            <person name="Minx P."/>
            <person name="Pepin K.H."/>
            <person name="Johnson M."/>
            <person name="Thiruvilangam P."/>
            <person name="Bhonagiri V."/>
            <person name="Nash W.E."/>
            <person name="Mardis E.R."/>
            <person name="Wilson R.K."/>
        </authorList>
    </citation>
    <scope>NUCLEOTIDE SEQUENCE [LARGE SCALE GENOMIC DNA]</scope>
    <source>
        <strain evidence="1 2">ATCC 33270</strain>
    </source>
</reference>
<comment type="caution">
    <text evidence="1">The sequence shown here is derived from an EMBL/GenBank/DDBJ whole genome shotgun (WGS) entry which is preliminary data.</text>
</comment>
<organism evidence="1 2">
    <name type="scientific">Parvimonas micra ATCC 33270</name>
    <dbReference type="NCBI Taxonomy" id="411465"/>
    <lineage>
        <taxon>Bacteria</taxon>
        <taxon>Bacillati</taxon>
        <taxon>Bacillota</taxon>
        <taxon>Tissierellia</taxon>
        <taxon>Tissierellales</taxon>
        <taxon>Peptoniphilaceae</taxon>
        <taxon>Parvimonas</taxon>
    </lineage>
</organism>
<dbReference type="GeneID" id="93384969"/>
<evidence type="ECO:0000313" key="1">
    <source>
        <dbReference type="EMBL" id="EDP24134.1"/>
    </source>
</evidence>
<name>A8SKL3_9FIRM</name>
<sequence>MNNKESIAETSKLKLVKTKLVNGYYFEIFTKRKNGYGVCCFLSRDEEETRKKFEKLKSEMV</sequence>
<accession>A8SKL3</accession>
<protein>
    <submittedName>
        <fullName evidence="1">Uncharacterized protein</fullName>
    </submittedName>
</protein>
<dbReference type="AlphaFoldDB" id="A8SKL3"/>
<gene>
    <name evidence="1" type="ORF">PEPMIC_00714</name>
</gene>
<dbReference type="Proteomes" id="UP000003162">
    <property type="component" value="Unassembled WGS sequence"/>
</dbReference>
<dbReference type="EMBL" id="ABEE02000016">
    <property type="protein sequence ID" value="EDP24134.1"/>
    <property type="molecule type" value="Genomic_DNA"/>
</dbReference>
<dbReference type="RefSeq" id="WP_004832599.1">
    <property type="nucleotide sequence ID" value="NZ_DS483517.1"/>
</dbReference>
<dbReference type="HOGENOM" id="CLU_2918516_0_0_9"/>